<dbReference type="RefSeq" id="WP_377976916.1">
    <property type="nucleotide sequence ID" value="NZ_JBBKYA010000004.1"/>
</dbReference>
<proteinExistence type="predicted"/>
<organism evidence="2 3">
    <name type="scientific">Aquirufa echingensis</name>
    <dbReference type="NCBI Taxonomy" id="3096516"/>
    <lineage>
        <taxon>Bacteria</taxon>
        <taxon>Pseudomonadati</taxon>
        <taxon>Bacteroidota</taxon>
        <taxon>Cytophagia</taxon>
        <taxon>Cytophagales</taxon>
        <taxon>Flectobacillaceae</taxon>
        <taxon>Aquirufa</taxon>
    </lineage>
</organism>
<reference evidence="2 3" key="1">
    <citation type="submission" date="2024-03" db="EMBL/GenBank/DDBJ databases">
        <title>Aquirufa genome sequencing.</title>
        <authorList>
            <person name="Pitt A."/>
            <person name="Hahn M.W."/>
        </authorList>
    </citation>
    <scope>NUCLEOTIDE SEQUENCE [LARGE SCALE GENOMIC DNA]</scope>
    <source>
        <strain evidence="2 3">PLAD-142S6K</strain>
    </source>
</reference>
<dbReference type="EMBL" id="JBBKYA010000004">
    <property type="protein sequence ID" value="MFD3276478.1"/>
    <property type="molecule type" value="Genomic_DNA"/>
</dbReference>
<protein>
    <recommendedName>
        <fullName evidence="4">DUF481 domain-containing protein</fullName>
    </recommendedName>
</protein>
<comment type="caution">
    <text evidence="2">The sequence shown here is derived from an EMBL/GenBank/DDBJ whole genome shotgun (WGS) entry which is preliminary data.</text>
</comment>
<accession>A0ABW6CZV0</accession>
<name>A0ABW6CZV0_9BACT</name>
<evidence type="ECO:0000313" key="3">
    <source>
        <dbReference type="Proteomes" id="UP001598114"/>
    </source>
</evidence>
<keyword evidence="3" id="KW-1185">Reference proteome</keyword>
<keyword evidence="1" id="KW-0732">Signal</keyword>
<dbReference type="Proteomes" id="UP001598114">
    <property type="component" value="Unassembled WGS sequence"/>
</dbReference>
<feature type="signal peptide" evidence="1">
    <location>
        <begin position="1"/>
        <end position="19"/>
    </location>
</feature>
<evidence type="ECO:0000256" key="1">
    <source>
        <dbReference type="SAM" id="SignalP"/>
    </source>
</evidence>
<gene>
    <name evidence="2" type="ORF">SKC38_09590</name>
</gene>
<evidence type="ECO:0008006" key="4">
    <source>
        <dbReference type="Google" id="ProtNLM"/>
    </source>
</evidence>
<sequence length="253" mass="29013">MRITLSLFTLLLFSLTSFSQKIRFASSIGTSLIHWHEKQTTVDLGAQIRYHNPGKKHFFYVKLKTLGNVEASPVDRQTYTFVETPLMPNNMPLSATEPLSALYRGGEAEVGFQWLLKSGFSPILAIYSKSLARKITSNQTQYIEEEKYALHGISVGLNYEWKFKESTINWQGQLFEPFYRDVTLYGRYIGIPYSSLTTDNSINYKSKLDIQFKKFGIALNYEILNFGSAKNPNSKSIESSQAQLFSTLFTYYF</sequence>
<evidence type="ECO:0000313" key="2">
    <source>
        <dbReference type="EMBL" id="MFD3276478.1"/>
    </source>
</evidence>
<feature type="chain" id="PRO_5047109618" description="DUF481 domain-containing protein" evidence="1">
    <location>
        <begin position="20"/>
        <end position="253"/>
    </location>
</feature>